<evidence type="ECO:0000313" key="4">
    <source>
        <dbReference type="Proteomes" id="UP000179807"/>
    </source>
</evidence>
<keyword evidence="4" id="KW-1185">Reference proteome</keyword>
<feature type="region of interest" description="Disordered" evidence="2">
    <location>
        <begin position="546"/>
        <end position="565"/>
    </location>
</feature>
<evidence type="ECO:0000256" key="2">
    <source>
        <dbReference type="SAM" id="MobiDB-lite"/>
    </source>
</evidence>
<proteinExistence type="predicted"/>
<dbReference type="Proteomes" id="UP000179807">
    <property type="component" value="Unassembled WGS sequence"/>
</dbReference>
<protein>
    <submittedName>
        <fullName evidence="3">Uncharacterized protein</fullName>
    </submittedName>
</protein>
<dbReference type="AlphaFoldDB" id="A0A1J4L376"/>
<dbReference type="VEuPathDB" id="TrichDB:TRFO_02645"/>
<comment type="caution">
    <text evidence="3">The sequence shown here is derived from an EMBL/GenBank/DDBJ whole genome shotgun (WGS) entry which is preliminary data.</text>
</comment>
<dbReference type="GeneID" id="94825520"/>
<dbReference type="RefSeq" id="XP_068369542.1">
    <property type="nucleotide sequence ID" value="XM_068490816.1"/>
</dbReference>
<evidence type="ECO:0000256" key="1">
    <source>
        <dbReference type="SAM" id="Coils"/>
    </source>
</evidence>
<name>A0A1J4L376_9EUKA</name>
<keyword evidence="1" id="KW-0175">Coiled coil</keyword>
<dbReference type="EMBL" id="MLAK01000111">
    <property type="protein sequence ID" value="OHT16406.1"/>
    <property type="molecule type" value="Genomic_DNA"/>
</dbReference>
<feature type="coiled-coil region" evidence="1">
    <location>
        <begin position="88"/>
        <end position="115"/>
    </location>
</feature>
<accession>A0A1J4L376</accession>
<sequence>MNHPFSNTERQQHINVKLKDILHSSLIFCEKKLMNSIGNLNFRQKHVLLAALIESRILIGKIYMIFRLESEILENEKSIVENSQKNFINSIKNLLENIYNEIQSFQAKIKSKKINEFTFKETKSFNMKPSFSFHNQIFKNYGQLNSFNNRDLKKVVFSKFRIIFIYPNFTISFKSNSKGSISWQSLNLKLPLNSKQIKKKFNNKVNENLLKISLSKIKLNKSQTFPNIKQISASIDSFFFWWKFLVIDMEITKYSKDYSFMKTIKEDSIKYTFSNFFEPYNELILTIYKNNHIILKSTSLSFQPPQGKYEEYFSPTDFNPNFGSLSHQNHSHSHQNSSYLSQNYSYSNQNYSQYPFQSQMNPDKNANIRHDQQNESYSHDNFRKYNKENYFWEIVHDSANIEDLIKNFKKRILFTKLRNLFVFLKRIIKTTELRRLILKMVCDNSEMWIELISYMWGNFKIVIDNDTGKILVNNIFGQNLAKSLEKILNKKEIEEFSILETFSIRRGLLMGLKILLGPHFQNFSQNLTNEQFYDTENNDILHKSSEITSDDEENDSPKDTSNTLSNILTNISPNNSTYASNETLSNLSAGKRYYMDYYIVLSYSDYFYLNVNMFDGHPSFTMKTRDKNEIPLNNIIRMETNNVPFFIGAIVRSLYSLKFHVILKEIEKNLLQIGCHCLIKTLSMQIIFPTNLTATLKLKINGCWSLTFNKGNLFFSSPGEFVLYGNEVTARFSLRIVKFIKSIRNIVNLQWQARCISGFHYAQFNDLNVLLGTKHNHHVFIGMSKLKCQKVNEFKRIYHVHVNTPPIVISSLSKNIPIQFSSSFHKSLGSLPLKSFLTNYVSVLANFYTVFKSDNWDLNAMSHKESFTCVYKVTNFTMSVCLMQNGAVSVALPSMLPSCLYKAVLLKFPLFIKSRKLNYFVIRIAERNFPLLKQLIEDYSPRVLQIMKLSSNFSQSQIENIENGVRLMWEKSSSLSIDITSVGISIYPLEINSQNQNLLNEKLFDCLNHIYEIDFILHQEIGQILSKLNKCEFKNEINWELLIMNLQNPQNNEMMIQLGDKFKVLIKYGLKPIRYDLELPQKLCDIAIEDLLENIA</sequence>
<gene>
    <name evidence="3" type="ORF">TRFO_02645</name>
</gene>
<reference evidence="3" key="1">
    <citation type="submission" date="2016-10" db="EMBL/GenBank/DDBJ databases">
        <authorList>
            <person name="Benchimol M."/>
            <person name="Almeida L.G."/>
            <person name="Vasconcelos A.T."/>
            <person name="Perreira-Neves A."/>
            <person name="Rosa I.A."/>
            <person name="Tasca T."/>
            <person name="Bogo M.R."/>
            <person name="de Souza W."/>
        </authorList>
    </citation>
    <scope>NUCLEOTIDE SEQUENCE [LARGE SCALE GENOMIC DNA]</scope>
    <source>
        <strain evidence="3">K</strain>
    </source>
</reference>
<organism evidence="3 4">
    <name type="scientific">Tritrichomonas foetus</name>
    <dbReference type="NCBI Taxonomy" id="1144522"/>
    <lineage>
        <taxon>Eukaryota</taxon>
        <taxon>Metamonada</taxon>
        <taxon>Parabasalia</taxon>
        <taxon>Tritrichomonadida</taxon>
        <taxon>Tritrichomonadidae</taxon>
        <taxon>Tritrichomonas</taxon>
    </lineage>
</organism>
<evidence type="ECO:0000313" key="3">
    <source>
        <dbReference type="EMBL" id="OHT16406.1"/>
    </source>
</evidence>